<protein>
    <recommendedName>
        <fullName evidence="7">Cytochrome P450</fullName>
    </recommendedName>
</protein>
<comment type="similarity">
    <text evidence="1">Belongs to the cytochrome P450 family.</text>
</comment>
<reference evidence="5" key="1">
    <citation type="journal article" date="2023" name="Nat. Commun.">
        <title>Diploid and tetraploid genomes of Acorus and the evolution of monocots.</title>
        <authorList>
            <person name="Ma L."/>
            <person name="Liu K.W."/>
            <person name="Li Z."/>
            <person name="Hsiao Y.Y."/>
            <person name="Qi Y."/>
            <person name="Fu T."/>
            <person name="Tang G.D."/>
            <person name="Zhang D."/>
            <person name="Sun W.H."/>
            <person name="Liu D.K."/>
            <person name="Li Y."/>
            <person name="Chen G.Z."/>
            <person name="Liu X.D."/>
            <person name="Liao X.Y."/>
            <person name="Jiang Y.T."/>
            <person name="Yu X."/>
            <person name="Hao Y."/>
            <person name="Huang J."/>
            <person name="Zhao X.W."/>
            <person name="Ke S."/>
            <person name="Chen Y.Y."/>
            <person name="Wu W.L."/>
            <person name="Hsu J.L."/>
            <person name="Lin Y.F."/>
            <person name="Huang M.D."/>
            <person name="Li C.Y."/>
            <person name="Huang L."/>
            <person name="Wang Z.W."/>
            <person name="Zhao X."/>
            <person name="Zhong W.Y."/>
            <person name="Peng D.H."/>
            <person name="Ahmad S."/>
            <person name="Lan S."/>
            <person name="Zhang J.S."/>
            <person name="Tsai W.C."/>
            <person name="Van de Peer Y."/>
            <person name="Liu Z.J."/>
        </authorList>
    </citation>
    <scope>NUCLEOTIDE SEQUENCE</scope>
    <source>
        <strain evidence="5">CP</strain>
    </source>
</reference>
<evidence type="ECO:0000256" key="4">
    <source>
        <dbReference type="ARBA" id="ARBA00023004"/>
    </source>
</evidence>
<evidence type="ECO:0000256" key="2">
    <source>
        <dbReference type="ARBA" id="ARBA00022723"/>
    </source>
</evidence>
<accession>A0AAV9E5S6</accession>
<organism evidence="5 6">
    <name type="scientific">Acorus calamus</name>
    <name type="common">Sweet flag</name>
    <dbReference type="NCBI Taxonomy" id="4465"/>
    <lineage>
        <taxon>Eukaryota</taxon>
        <taxon>Viridiplantae</taxon>
        <taxon>Streptophyta</taxon>
        <taxon>Embryophyta</taxon>
        <taxon>Tracheophyta</taxon>
        <taxon>Spermatophyta</taxon>
        <taxon>Magnoliopsida</taxon>
        <taxon>Liliopsida</taxon>
        <taxon>Acoraceae</taxon>
        <taxon>Acorus</taxon>
    </lineage>
</organism>
<sequence>MIPQLETHKVEHHAPVAGTIFNLLKHFDSLFDHQTSIAREHPTFRLLELSRSEIFTANPANVEHILKTSFSKYSKGECNYIVVKDLLGDGIFSVDGEKWRHQRKLASYEFSTKVLRDFSSVVFRGNASKLVHKVSDAANTGSSVDLQDLFMKSTLDSIFKVGFGVELNSFSGSDDLGTWFSKAFDESNFIVFGRFVDLFWKIKRFLNIGSEAALKRNMKVIDDFVFELIRRKREQMNRDDGDKSKEDILSRLLIESKREPEKMTDRYLRDIILNFIIADEDDVLPDGYKVKKGDGVNYMGYAMGRMTYIWGEDAEDFRPERWLHNGIFRPESPFKFVAFQGGPRICLGKEFAYRQMKILAAVLVYFYRFKLFDQNKKATYRTMFTLHMDEGLRVFALHRLN</sequence>
<evidence type="ECO:0008006" key="7">
    <source>
        <dbReference type="Google" id="ProtNLM"/>
    </source>
</evidence>
<dbReference type="Proteomes" id="UP001180020">
    <property type="component" value="Unassembled WGS sequence"/>
</dbReference>
<dbReference type="Pfam" id="PF00067">
    <property type="entry name" value="p450"/>
    <property type="match status" value="2"/>
</dbReference>
<dbReference type="GO" id="GO:0020037">
    <property type="term" value="F:heme binding"/>
    <property type="evidence" value="ECO:0007669"/>
    <property type="project" value="InterPro"/>
</dbReference>
<evidence type="ECO:0000313" key="5">
    <source>
        <dbReference type="EMBL" id="KAK1307297.1"/>
    </source>
</evidence>
<proteinExistence type="inferred from homology"/>
<dbReference type="InterPro" id="IPR036396">
    <property type="entry name" value="Cyt_P450_sf"/>
</dbReference>
<evidence type="ECO:0000256" key="1">
    <source>
        <dbReference type="ARBA" id="ARBA00010617"/>
    </source>
</evidence>
<gene>
    <name evidence="5" type="ORF">QJS10_CPA10g00745</name>
</gene>
<dbReference type="GO" id="GO:0016705">
    <property type="term" value="F:oxidoreductase activity, acting on paired donors, with incorporation or reduction of molecular oxygen"/>
    <property type="evidence" value="ECO:0007669"/>
    <property type="project" value="InterPro"/>
</dbReference>
<comment type="caution">
    <text evidence="5">The sequence shown here is derived from an EMBL/GenBank/DDBJ whole genome shotgun (WGS) entry which is preliminary data.</text>
</comment>
<keyword evidence="3" id="KW-0560">Oxidoreductase</keyword>
<dbReference type="SUPFAM" id="SSF48264">
    <property type="entry name" value="Cytochrome P450"/>
    <property type="match status" value="1"/>
</dbReference>
<dbReference type="GO" id="GO:0005506">
    <property type="term" value="F:iron ion binding"/>
    <property type="evidence" value="ECO:0007669"/>
    <property type="project" value="InterPro"/>
</dbReference>
<keyword evidence="6" id="KW-1185">Reference proteome</keyword>
<dbReference type="EMBL" id="JAUJYO010000010">
    <property type="protein sequence ID" value="KAK1307297.1"/>
    <property type="molecule type" value="Genomic_DNA"/>
</dbReference>
<dbReference type="InterPro" id="IPR001128">
    <property type="entry name" value="Cyt_P450"/>
</dbReference>
<evidence type="ECO:0000256" key="3">
    <source>
        <dbReference type="ARBA" id="ARBA00023002"/>
    </source>
</evidence>
<dbReference type="PANTHER" id="PTHR24296">
    <property type="entry name" value="CYTOCHROME P450"/>
    <property type="match status" value="1"/>
</dbReference>
<name>A0AAV9E5S6_ACOCL</name>
<keyword evidence="2" id="KW-0479">Metal-binding</keyword>
<dbReference type="AlphaFoldDB" id="A0AAV9E5S6"/>
<dbReference type="GO" id="GO:0004497">
    <property type="term" value="F:monooxygenase activity"/>
    <property type="evidence" value="ECO:0007669"/>
    <property type="project" value="InterPro"/>
</dbReference>
<keyword evidence="4" id="KW-0408">Iron</keyword>
<dbReference type="Gene3D" id="1.10.630.10">
    <property type="entry name" value="Cytochrome P450"/>
    <property type="match status" value="2"/>
</dbReference>
<reference evidence="5" key="2">
    <citation type="submission" date="2023-06" db="EMBL/GenBank/DDBJ databases">
        <authorList>
            <person name="Ma L."/>
            <person name="Liu K.-W."/>
            <person name="Li Z."/>
            <person name="Hsiao Y.-Y."/>
            <person name="Qi Y."/>
            <person name="Fu T."/>
            <person name="Tang G."/>
            <person name="Zhang D."/>
            <person name="Sun W.-H."/>
            <person name="Liu D.-K."/>
            <person name="Li Y."/>
            <person name="Chen G.-Z."/>
            <person name="Liu X.-D."/>
            <person name="Liao X.-Y."/>
            <person name="Jiang Y.-T."/>
            <person name="Yu X."/>
            <person name="Hao Y."/>
            <person name="Huang J."/>
            <person name="Zhao X.-W."/>
            <person name="Ke S."/>
            <person name="Chen Y.-Y."/>
            <person name="Wu W.-L."/>
            <person name="Hsu J.-L."/>
            <person name="Lin Y.-F."/>
            <person name="Huang M.-D."/>
            <person name="Li C.-Y."/>
            <person name="Huang L."/>
            <person name="Wang Z.-W."/>
            <person name="Zhao X."/>
            <person name="Zhong W.-Y."/>
            <person name="Peng D.-H."/>
            <person name="Ahmad S."/>
            <person name="Lan S."/>
            <person name="Zhang J.-S."/>
            <person name="Tsai W.-C."/>
            <person name="Van De Peer Y."/>
            <person name="Liu Z.-J."/>
        </authorList>
    </citation>
    <scope>NUCLEOTIDE SEQUENCE</scope>
    <source>
        <strain evidence="5">CP</strain>
        <tissue evidence="5">Leaves</tissue>
    </source>
</reference>
<evidence type="ECO:0000313" key="6">
    <source>
        <dbReference type="Proteomes" id="UP001180020"/>
    </source>
</evidence>